<organism evidence="1 2">
    <name type="scientific">Pseudallescheria apiosperma</name>
    <name type="common">Scedosporium apiospermum</name>
    <dbReference type="NCBI Taxonomy" id="563466"/>
    <lineage>
        <taxon>Eukaryota</taxon>
        <taxon>Fungi</taxon>
        <taxon>Dikarya</taxon>
        <taxon>Ascomycota</taxon>
        <taxon>Pezizomycotina</taxon>
        <taxon>Sordariomycetes</taxon>
        <taxon>Hypocreomycetidae</taxon>
        <taxon>Microascales</taxon>
        <taxon>Microascaceae</taxon>
        <taxon>Scedosporium</taxon>
    </lineage>
</organism>
<gene>
    <name evidence="1" type="ORF">SAPIO_CDS0003</name>
</gene>
<comment type="caution">
    <text evidence="1">The sequence shown here is derived from an EMBL/GenBank/DDBJ whole genome shotgun (WGS) entry which is preliminary data.</text>
</comment>
<accession>A0A084GHB6</accession>
<dbReference type="HOGENOM" id="CLU_1156952_0_0_1"/>
<name>A0A084GHB6_PSEDA</name>
<dbReference type="KEGG" id="sapo:SAPIO_CDS0003"/>
<dbReference type="OrthoDB" id="5428055at2759"/>
<dbReference type="EMBL" id="JOWA01000011">
    <property type="protein sequence ID" value="KEZ46728.1"/>
    <property type="molecule type" value="Genomic_DNA"/>
</dbReference>
<dbReference type="Proteomes" id="UP000028545">
    <property type="component" value="Unassembled WGS sequence"/>
</dbReference>
<sequence>MVLSAVPLTDTAATGTLSVATLVEEALEQCKAEMAQPSDKFDILSCTAQQRWLVSKAVEAFQTLKWRKSPASLREWSWRNLAGIHRTSDGDLPWFSADIIALNEYGTHNKRRFELRTTDDLVPFSTELQHMRHFLGFRVADLCAFMAAILPAPGEQLTETRLISAPPTISVWGSWRTNSKVWSSVVAFSDEVAASTYADQLHTLLADRYAATIGKLGHHWVEGCYYAYLLSLNDARMHLL</sequence>
<dbReference type="VEuPathDB" id="FungiDB:SAPIO_CDS0003"/>
<keyword evidence="2" id="KW-1185">Reference proteome</keyword>
<reference evidence="1 2" key="1">
    <citation type="journal article" date="2014" name="Genome Announc.">
        <title>Draft genome sequence of the pathogenic fungus Scedosporium apiospermum.</title>
        <authorList>
            <person name="Vandeputte P."/>
            <person name="Ghamrawi S."/>
            <person name="Rechenmann M."/>
            <person name="Iltis A."/>
            <person name="Giraud S."/>
            <person name="Fleury M."/>
            <person name="Thornton C."/>
            <person name="Delhaes L."/>
            <person name="Meyer W."/>
            <person name="Papon N."/>
            <person name="Bouchara J.P."/>
        </authorList>
    </citation>
    <scope>NUCLEOTIDE SEQUENCE [LARGE SCALE GENOMIC DNA]</scope>
    <source>
        <strain evidence="1 2">IHEM 14462</strain>
    </source>
</reference>
<dbReference type="RefSeq" id="XP_016646527.1">
    <property type="nucleotide sequence ID" value="XM_016782894.1"/>
</dbReference>
<dbReference type="GeneID" id="27718155"/>
<dbReference type="AlphaFoldDB" id="A0A084GHB6"/>
<proteinExistence type="predicted"/>
<evidence type="ECO:0000313" key="1">
    <source>
        <dbReference type="EMBL" id="KEZ46728.1"/>
    </source>
</evidence>
<evidence type="ECO:0000313" key="2">
    <source>
        <dbReference type="Proteomes" id="UP000028545"/>
    </source>
</evidence>
<protein>
    <submittedName>
        <fullName evidence="1">Uncharacterized protein</fullName>
    </submittedName>
</protein>